<accession>A0A9P0G6W4</accession>
<feature type="domain" description="Helicase ATP-binding" evidence="10">
    <location>
        <begin position="136"/>
        <end position="351"/>
    </location>
</feature>
<proteinExistence type="inferred from homology"/>
<gene>
    <name evidence="13" type="ORF">PSYICH_LOCUS1646</name>
</gene>
<dbReference type="GO" id="GO:0003723">
    <property type="term" value="F:RNA binding"/>
    <property type="evidence" value="ECO:0007669"/>
    <property type="project" value="UniProtKB-UniRule"/>
</dbReference>
<dbReference type="SUPFAM" id="SSF52540">
    <property type="entry name" value="P-loop containing nucleoside triphosphate hydrolases"/>
    <property type="match status" value="1"/>
</dbReference>
<feature type="domain" description="Helicase C-terminal" evidence="11">
    <location>
        <begin position="403"/>
        <end position="550"/>
    </location>
</feature>
<protein>
    <recommendedName>
        <fullName evidence="7">ATP-dependent RNA helicase</fullName>
        <ecNumber evidence="7">3.6.4.13</ecNumber>
    </recommendedName>
</protein>
<evidence type="ECO:0000256" key="3">
    <source>
        <dbReference type="ARBA" id="ARBA00022806"/>
    </source>
</evidence>
<evidence type="ECO:0000256" key="9">
    <source>
        <dbReference type="SAM" id="MobiDB-lite"/>
    </source>
</evidence>
<evidence type="ECO:0000256" key="8">
    <source>
        <dbReference type="SAM" id="Coils"/>
    </source>
</evidence>
<dbReference type="EMBL" id="OV651822">
    <property type="protein sequence ID" value="CAH1100161.1"/>
    <property type="molecule type" value="Genomic_DNA"/>
</dbReference>
<dbReference type="Pfam" id="PF00270">
    <property type="entry name" value="DEAD"/>
    <property type="match status" value="1"/>
</dbReference>
<keyword evidence="5 7" id="KW-0694">RNA-binding</keyword>
<dbReference type="PANTHER" id="PTHR24031">
    <property type="entry name" value="RNA HELICASE"/>
    <property type="match status" value="1"/>
</dbReference>
<dbReference type="SMART" id="SM00487">
    <property type="entry name" value="DEXDc"/>
    <property type="match status" value="1"/>
</dbReference>
<dbReference type="Pfam" id="PF00271">
    <property type="entry name" value="Helicase_C"/>
    <property type="match status" value="1"/>
</dbReference>
<keyword evidence="8" id="KW-0175">Coiled coil</keyword>
<dbReference type="InterPro" id="IPR014001">
    <property type="entry name" value="Helicase_ATP-bd"/>
</dbReference>
<keyword evidence="2 7" id="KW-0378">Hydrolase</keyword>
<comment type="catalytic activity">
    <reaction evidence="7">
        <text>ATP + H2O = ADP + phosphate + H(+)</text>
        <dbReference type="Rhea" id="RHEA:13065"/>
        <dbReference type="ChEBI" id="CHEBI:15377"/>
        <dbReference type="ChEBI" id="CHEBI:15378"/>
        <dbReference type="ChEBI" id="CHEBI:30616"/>
        <dbReference type="ChEBI" id="CHEBI:43474"/>
        <dbReference type="ChEBI" id="CHEBI:456216"/>
        <dbReference type="EC" id="3.6.4.13"/>
    </reaction>
</comment>
<sequence length="709" mass="80133">MNVINAKWKPVPIDRKLFAEGLIGIEECTEYGQNEFNKKGSVETNLTVVDNGTVLKKKRKTEIQNQPKKKQKIQENDFRPSQNGNTSEIEETSVSSETKQCNLDAWSSFGFPSTILRAIGELGFSEPTAIQKLTLPPAILGRKDIVGAAETGSGKTLAFGLPILMGILRLKENQTESSLVKDDISDESDIEDSINETDLDLKKTVNLKPLYALILTPTRELAMQIKNHITAIAKYTGINVVVVVGGMAAVKQERILSKGPEIVVATPGRLWELIQQGNLHLSQIDNIRFLAIDETDRMLEKGHFQELNDLLERINLDKDKLKLRQNFVFSATLTLVHDLPNYLKNKGQIKSKKIANMTPEQKLKKIVDALGLNDPKIVDISEGKGTSETLTESRITCRIDEKDLYLFYFIKRHPGRTLVFCNSIGCVKRLTALLTLLNCHPLPLHASMQQRQRLKNIERFSSIENSILIATDVAARGLDIPQIDHVLHYQTPRTSENYVHRSGRTARASREGISVVFIEPTEIRRYIKLCRTLGKAEDMPIFPVQENILNAVKKMINLARELDKLQLQVKKANTEMGWLQKAADDMDVIVDDFSRKYDTKETQRYKKLLDFKKKQLASLLSMPIIPKGFSGKHPLYSSALGSFNEAKNNENALDLVKGAAPKNSQEKHKNRRLFKPKNREKQTGHPISYKLTNTKKGVEKNKKNRKNKR</sequence>
<comment type="similarity">
    <text evidence="7">Belongs to the DEAD box helicase family.</text>
</comment>
<evidence type="ECO:0000259" key="11">
    <source>
        <dbReference type="PROSITE" id="PS51194"/>
    </source>
</evidence>
<keyword evidence="1 7" id="KW-0547">Nucleotide-binding</keyword>
<dbReference type="InterPro" id="IPR011545">
    <property type="entry name" value="DEAD/DEAH_box_helicase_dom"/>
</dbReference>
<name>A0A9P0G6W4_9CUCU</name>
<keyword evidence="3 7" id="KW-0347">Helicase</keyword>
<dbReference type="EC" id="3.6.4.13" evidence="7"/>
<dbReference type="GO" id="GO:0003724">
    <property type="term" value="F:RNA helicase activity"/>
    <property type="evidence" value="ECO:0007669"/>
    <property type="project" value="UniProtKB-EC"/>
</dbReference>
<dbReference type="CDD" id="cd17946">
    <property type="entry name" value="DEADc_DDX24"/>
    <property type="match status" value="1"/>
</dbReference>
<evidence type="ECO:0000256" key="5">
    <source>
        <dbReference type="ARBA" id="ARBA00022884"/>
    </source>
</evidence>
<evidence type="ECO:0000313" key="14">
    <source>
        <dbReference type="Proteomes" id="UP001153636"/>
    </source>
</evidence>
<evidence type="ECO:0000259" key="10">
    <source>
        <dbReference type="PROSITE" id="PS51192"/>
    </source>
</evidence>
<feature type="domain" description="DEAD-box RNA helicase Q" evidence="12">
    <location>
        <begin position="104"/>
        <end position="132"/>
    </location>
</feature>
<dbReference type="GO" id="GO:0016787">
    <property type="term" value="F:hydrolase activity"/>
    <property type="evidence" value="ECO:0007669"/>
    <property type="project" value="UniProtKB-KW"/>
</dbReference>
<keyword evidence="14" id="KW-1185">Reference proteome</keyword>
<feature type="short sequence motif" description="Q motif" evidence="6">
    <location>
        <begin position="104"/>
        <end position="132"/>
    </location>
</feature>
<evidence type="ECO:0000256" key="7">
    <source>
        <dbReference type="RuleBase" id="RU365068"/>
    </source>
</evidence>
<dbReference type="PROSITE" id="PS51192">
    <property type="entry name" value="HELICASE_ATP_BIND_1"/>
    <property type="match status" value="1"/>
</dbReference>
<dbReference type="SMART" id="SM00490">
    <property type="entry name" value="HELICc"/>
    <property type="match status" value="1"/>
</dbReference>
<dbReference type="CDD" id="cd18787">
    <property type="entry name" value="SF2_C_DEAD"/>
    <property type="match status" value="1"/>
</dbReference>
<dbReference type="Proteomes" id="UP001153636">
    <property type="component" value="Chromosome 10"/>
</dbReference>
<dbReference type="InterPro" id="IPR014014">
    <property type="entry name" value="RNA_helicase_DEAD_Q_motif"/>
</dbReference>
<feature type="region of interest" description="Disordered" evidence="9">
    <location>
        <begin position="657"/>
        <end position="709"/>
    </location>
</feature>
<evidence type="ECO:0000259" key="12">
    <source>
        <dbReference type="PROSITE" id="PS51195"/>
    </source>
</evidence>
<dbReference type="OrthoDB" id="4310724at2759"/>
<evidence type="ECO:0000256" key="1">
    <source>
        <dbReference type="ARBA" id="ARBA00022741"/>
    </source>
</evidence>
<dbReference type="GO" id="GO:0005524">
    <property type="term" value="F:ATP binding"/>
    <property type="evidence" value="ECO:0007669"/>
    <property type="project" value="UniProtKB-UniRule"/>
</dbReference>
<keyword evidence="4 7" id="KW-0067">ATP-binding</keyword>
<dbReference type="InterPro" id="IPR001650">
    <property type="entry name" value="Helicase_C-like"/>
</dbReference>
<dbReference type="InterPro" id="IPR027417">
    <property type="entry name" value="P-loop_NTPase"/>
</dbReference>
<evidence type="ECO:0000256" key="6">
    <source>
        <dbReference type="PROSITE-ProRule" id="PRU00552"/>
    </source>
</evidence>
<evidence type="ECO:0000313" key="13">
    <source>
        <dbReference type="EMBL" id="CAH1100161.1"/>
    </source>
</evidence>
<feature type="coiled-coil region" evidence="8">
    <location>
        <begin position="548"/>
        <end position="582"/>
    </location>
</feature>
<evidence type="ECO:0000256" key="2">
    <source>
        <dbReference type="ARBA" id="ARBA00022801"/>
    </source>
</evidence>
<comment type="function">
    <text evidence="7">RNA helicase.</text>
</comment>
<evidence type="ECO:0000256" key="4">
    <source>
        <dbReference type="ARBA" id="ARBA00022840"/>
    </source>
</evidence>
<comment type="domain">
    <text evidence="7">The Q motif is unique to and characteristic of the DEAD box family of RNA helicases and controls ATP binding and hydrolysis.</text>
</comment>
<dbReference type="PROSITE" id="PS51194">
    <property type="entry name" value="HELICASE_CTER"/>
    <property type="match status" value="1"/>
</dbReference>
<dbReference type="AlphaFoldDB" id="A0A9P0G6W4"/>
<reference evidence="13" key="1">
    <citation type="submission" date="2022-01" db="EMBL/GenBank/DDBJ databases">
        <authorList>
            <person name="King R."/>
        </authorList>
    </citation>
    <scope>NUCLEOTIDE SEQUENCE</scope>
</reference>
<dbReference type="Gene3D" id="3.40.50.300">
    <property type="entry name" value="P-loop containing nucleotide triphosphate hydrolases"/>
    <property type="match status" value="2"/>
</dbReference>
<organism evidence="13 14">
    <name type="scientific">Psylliodes chrysocephalus</name>
    <dbReference type="NCBI Taxonomy" id="3402493"/>
    <lineage>
        <taxon>Eukaryota</taxon>
        <taxon>Metazoa</taxon>
        <taxon>Ecdysozoa</taxon>
        <taxon>Arthropoda</taxon>
        <taxon>Hexapoda</taxon>
        <taxon>Insecta</taxon>
        <taxon>Pterygota</taxon>
        <taxon>Neoptera</taxon>
        <taxon>Endopterygota</taxon>
        <taxon>Coleoptera</taxon>
        <taxon>Polyphaga</taxon>
        <taxon>Cucujiformia</taxon>
        <taxon>Chrysomeloidea</taxon>
        <taxon>Chrysomelidae</taxon>
        <taxon>Galerucinae</taxon>
        <taxon>Alticini</taxon>
        <taxon>Psylliodes</taxon>
    </lineage>
</organism>
<dbReference type="PROSITE" id="PS51195">
    <property type="entry name" value="Q_MOTIF"/>
    <property type="match status" value="1"/>
</dbReference>
<feature type="region of interest" description="Disordered" evidence="9">
    <location>
        <begin position="59"/>
        <end position="95"/>
    </location>
</feature>